<reference evidence="1 2" key="1">
    <citation type="submission" date="2023-03" db="EMBL/GenBank/DDBJ databases">
        <title>High-quality genome of Scylla paramamosain provides insights in environmental adaptation.</title>
        <authorList>
            <person name="Zhang L."/>
        </authorList>
    </citation>
    <scope>NUCLEOTIDE SEQUENCE [LARGE SCALE GENOMIC DNA]</scope>
    <source>
        <strain evidence="1">LZ_2023a</strain>
        <tissue evidence="1">Muscle</tissue>
    </source>
</reference>
<protein>
    <submittedName>
        <fullName evidence="1">Uncharacterized protein</fullName>
    </submittedName>
</protein>
<dbReference type="EMBL" id="JARAKH010000021">
    <property type="protein sequence ID" value="KAK8392851.1"/>
    <property type="molecule type" value="Genomic_DNA"/>
</dbReference>
<gene>
    <name evidence="1" type="ORF">O3P69_013107</name>
</gene>
<dbReference type="InterPro" id="IPR036420">
    <property type="entry name" value="BRCT_dom_sf"/>
</dbReference>
<comment type="caution">
    <text evidence="1">The sequence shown here is derived from an EMBL/GenBank/DDBJ whole genome shotgun (WGS) entry which is preliminary data.</text>
</comment>
<proteinExistence type="predicted"/>
<keyword evidence="2" id="KW-1185">Reference proteome</keyword>
<evidence type="ECO:0000313" key="2">
    <source>
        <dbReference type="Proteomes" id="UP001487740"/>
    </source>
</evidence>
<evidence type="ECO:0000313" key="1">
    <source>
        <dbReference type="EMBL" id="KAK8392851.1"/>
    </source>
</evidence>
<dbReference type="Gene3D" id="3.40.50.10190">
    <property type="entry name" value="BRCT domain"/>
    <property type="match status" value="1"/>
</dbReference>
<sequence length="171" mass="18600">MDSSTDSDTYLEDEENQFLLSGPMMPLLAVASVAGMQPEADMGAVAVAAAVACDFMERDYRSIKGCERFQSKYILADKCLHLSPTKQDVFVCDPFEGKTFVHLTSGFKYMNGASGDVVPLGAAAAAVWNDQTNNCDMRLADFGHGQAFQSLEYASQAMFRMQAGYVYPSSP</sequence>
<name>A0AAW0TZA6_SCYPA</name>
<dbReference type="AlphaFoldDB" id="A0AAW0TZA6"/>
<accession>A0AAW0TZA6</accession>
<dbReference type="Proteomes" id="UP001487740">
    <property type="component" value="Unassembled WGS sequence"/>
</dbReference>
<organism evidence="1 2">
    <name type="scientific">Scylla paramamosain</name>
    <name type="common">Mud crab</name>
    <dbReference type="NCBI Taxonomy" id="85552"/>
    <lineage>
        <taxon>Eukaryota</taxon>
        <taxon>Metazoa</taxon>
        <taxon>Ecdysozoa</taxon>
        <taxon>Arthropoda</taxon>
        <taxon>Crustacea</taxon>
        <taxon>Multicrustacea</taxon>
        <taxon>Malacostraca</taxon>
        <taxon>Eumalacostraca</taxon>
        <taxon>Eucarida</taxon>
        <taxon>Decapoda</taxon>
        <taxon>Pleocyemata</taxon>
        <taxon>Brachyura</taxon>
        <taxon>Eubrachyura</taxon>
        <taxon>Portunoidea</taxon>
        <taxon>Portunidae</taxon>
        <taxon>Portuninae</taxon>
        <taxon>Scylla</taxon>
    </lineage>
</organism>